<accession>A0AC61QML5</accession>
<protein>
    <submittedName>
        <fullName evidence="1">Uncharacterized protein</fullName>
    </submittedName>
</protein>
<sequence>MEINNKYLTDDEAKFCLLYVNAAAPYAGNARLCYQKVFPDAPDEIANFEAKRLMKKEAVSERIKELNAISFHMAEFIKPQTTETLLKIMHECAEGTYCDKDGNEQSPAALRAVSVHAAKELNSMYGIKEEIAHKVKIEGDGQTGMVFNLIMPETKENDLNIDNNG</sequence>
<evidence type="ECO:0000313" key="2">
    <source>
        <dbReference type="Proteomes" id="UP000308886"/>
    </source>
</evidence>
<proteinExistence type="predicted"/>
<evidence type="ECO:0000313" key="1">
    <source>
        <dbReference type="EMBL" id="TGX80522.1"/>
    </source>
</evidence>
<name>A0AC61QML5_9BACT</name>
<organism evidence="1 2">
    <name type="scientific">Palleniella muris</name>
    <dbReference type="NCBI Taxonomy" id="3038145"/>
    <lineage>
        <taxon>Bacteria</taxon>
        <taxon>Pseudomonadati</taxon>
        <taxon>Bacteroidota</taxon>
        <taxon>Bacteroidia</taxon>
        <taxon>Bacteroidales</taxon>
        <taxon>Prevotellaceae</taxon>
        <taxon>Palleniella</taxon>
    </lineage>
</organism>
<dbReference type="Proteomes" id="UP000308886">
    <property type="component" value="Unassembled WGS sequence"/>
</dbReference>
<reference evidence="1" key="1">
    <citation type="submission" date="2019-04" db="EMBL/GenBank/DDBJ databases">
        <title>Microbes associate with the intestines of laboratory mice.</title>
        <authorList>
            <person name="Navarre W."/>
            <person name="Wong E."/>
            <person name="Huang K."/>
            <person name="Tropini C."/>
            <person name="Ng K."/>
            <person name="Yu B."/>
        </authorList>
    </citation>
    <scope>NUCLEOTIDE SEQUENCE</scope>
    <source>
        <strain evidence="1">NM73_A23</strain>
    </source>
</reference>
<comment type="caution">
    <text evidence="1">The sequence shown here is derived from an EMBL/GenBank/DDBJ whole genome shotgun (WGS) entry which is preliminary data.</text>
</comment>
<dbReference type="EMBL" id="SRZC01000025">
    <property type="protein sequence ID" value="TGX80522.1"/>
    <property type="molecule type" value="Genomic_DNA"/>
</dbReference>
<keyword evidence="2" id="KW-1185">Reference proteome</keyword>
<gene>
    <name evidence="1" type="ORF">E5358_12765</name>
</gene>